<dbReference type="OrthoDB" id="1462527at2759"/>
<keyword evidence="3" id="KW-0808">Transferase</keyword>
<dbReference type="PANTHER" id="PTHR33116">
    <property type="entry name" value="REVERSE TRANSCRIPTASE ZINC-BINDING DOMAIN-CONTAINING PROTEIN-RELATED-RELATED"/>
    <property type="match status" value="1"/>
</dbReference>
<keyword evidence="1" id="KW-0812">Transmembrane</keyword>
<dbReference type="Gene3D" id="1.20.210.10">
    <property type="entry name" value="Cytochrome c oxidase-like, subunit I domain"/>
    <property type="match status" value="1"/>
</dbReference>
<dbReference type="EC" id="7.1.1.9" evidence="1"/>
<sequence length="472" mass="54196">MKIGNGKETSVWYDKWCEIGPLSQMLIRRDLYDARFDANSTVADMADTEQTISSGQEEARLEDEDVGRMGMRYNRFKSDKEGFKALGMCRFPNQKIGEHPFSRSYGVILPSSFDMVLSSALVYSTCSPVSVWGTGGTLCSLATPTLIKRLKAPTLESASKGAPDMAFRRLNNISFWLLPPSLLLLLSPALVEVGSGTGWTVYPPLSGITSHLHPGGDRATLFSVKQVWVDYNERQPEVKWKKLVWYTQCIPSHSFVLWMVILGRLQTQDRIFQWNNDLNIRCSLCNECMDSRDHLFFQCSYVKSVWELIKPKSYVQSLSQSWMCNVEAMATNNNNTIKSVVSRLVFGSMVYFIWQERNKRQFTNERRNCQSLAEVILDTVKLRLSGLQILNSVNVQDVAREWNVKFKKIQLMDRRKFWPNYESAWSEWSVWKKLLFEVALMMFDEFGSISLKASLGRRLIEVCVDNERSDSV</sequence>
<dbReference type="Pfam" id="PF13966">
    <property type="entry name" value="zf-RVT"/>
    <property type="match status" value="1"/>
</dbReference>
<dbReference type="GO" id="GO:0004129">
    <property type="term" value="F:cytochrome-c oxidase activity"/>
    <property type="evidence" value="ECO:0007669"/>
    <property type="project" value="UniProtKB-EC"/>
</dbReference>
<evidence type="ECO:0000256" key="1">
    <source>
        <dbReference type="RuleBase" id="RU000369"/>
    </source>
</evidence>
<comment type="pathway">
    <text evidence="1">Energy metabolism; oxidative phosphorylation.</text>
</comment>
<keyword evidence="1" id="KW-0186">Copper</keyword>
<dbReference type="UniPathway" id="UPA00705"/>
<dbReference type="GO" id="GO:0020037">
    <property type="term" value="F:heme binding"/>
    <property type="evidence" value="ECO:0007669"/>
    <property type="project" value="InterPro"/>
</dbReference>
<name>A0A2U1MRM1_ARTAN</name>
<dbReference type="Proteomes" id="UP000245207">
    <property type="component" value="Unassembled WGS sequence"/>
</dbReference>
<keyword evidence="1" id="KW-0408">Iron</keyword>
<protein>
    <recommendedName>
        <fullName evidence="1">Cytochrome c oxidase subunit 1</fullName>
        <ecNumber evidence="1">7.1.1.9</ecNumber>
    </recommendedName>
</protein>
<dbReference type="SUPFAM" id="SSF81442">
    <property type="entry name" value="Cytochrome c oxidase subunit I-like"/>
    <property type="match status" value="1"/>
</dbReference>
<dbReference type="GO" id="GO:0046872">
    <property type="term" value="F:metal ion binding"/>
    <property type="evidence" value="ECO:0007669"/>
    <property type="project" value="UniProtKB-KW"/>
</dbReference>
<comment type="caution">
    <text evidence="3">The sequence shown here is derived from an EMBL/GenBank/DDBJ whole genome shotgun (WGS) entry which is preliminary data.</text>
</comment>
<keyword evidence="4" id="KW-1185">Reference proteome</keyword>
<dbReference type="PANTHER" id="PTHR33116:SF84">
    <property type="entry name" value="RNA-DIRECTED DNA POLYMERASE"/>
    <property type="match status" value="1"/>
</dbReference>
<dbReference type="GO" id="GO:0006119">
    <property type="term" value="P:oxidative phosphorylation"/>
    <property type="evidence" value="ECO:0007669"/>
    <property type="project" value="UniProtKB-UniPathway"/>
</dbReference>
<keyword evidence="1" id="KW-0496">Mitochondrion</keyword>
<keyword evidence="1" id="KW-0999">Mitochondrion inner membrane</keyword>
<evidence type="ECO:0000313" key="4">
    <source>
        <dbReference type="Proteomes" id="UP000245207"/>
    </source>
</evidence>
<comment type="subcellular location">
    <subcellularLocation>
        <location evidence="1">Mitochondrion inner membrane</location>
        <topology evidence="1">Multi-pass membrane protein</topology>
    </subcellularLocation>
</comment>
<keyword evidence="1" id="KW-0349">Heme</keyword>
<keyword evidence="1" id="KW-0679">Respiratory chain</keyword>
<accession>A0A2U1MRM1</accession>
<dbReference type="GO" id="GO:0005743">
    <property type="term" value="C:mitochondrial inner membrane"/>
    <property type="evidence" value="ECO:0007669"/>
    <property type="project" value="UniProtKB-SubCell"/>
</dbReference>
<keyword evidence="1" id="KW-0479">Metal-binding</keyword>
<keyword evidence="3" id="KW-0695">RNA-directed DNA polymerase</keyword>
<gene>
    <name evidence="3" type="ORF">CTI12_AA349410</name>
</gene>
<dbReference type="InterPro" id="IPR023616">
    <property type="entry name" value="Cyt_c_oxase-like_su1_dom"/>
</dbReference>
<comment type="catalytic activity">
    <reaction evidence="1">
        <text>4 Fe(II)-[cytochrome c] + O2 + 8 H(+)(in) = 4 Fe(III)-[cytochrome c] + 2 H2O + 4 H(+)(out)</text>
        <dbReference type="Rhea" id="RHEA:11436"/>
        <dbReference type="Rhea" id="RHEA-COMP:10350"/>
        <dbReference type="Rhea" id="RHEA-COMP:14399"/>
        <dbReference type="ChEBI" id="CHEBI:15377"/>
        <dbReference type="ChEBI" id="CHEBI:15378"/>
        <dbReference type="ChEBI" id="CHEBI:15379"/>
        <dbReference type="ChEBI" id="CHEBI:29033"/>
        <dbReference type="ChEBI" id="CHEBI:29034"/>
        <dbReference type="EC" id="7.1.1.9"/>
    </reaction>
</comment>
<keyword evidence="1" id="KW-0813">Transport</keyword>
<proteinExistence type="inferred from homology"/>
<feature type="domain" description="Cytochrome oxidase subunit I profile" evidence="2">
    <location>
        <begin position="161"/>
        <end position="262"/>
    </location>
</feature>
<comment type="similarity">
    <text evidence="1">Belongs to the heme-copper respiratory oxidase family.</text>
</comment>
<evidence type="ECO:0000313" key="3">
    <source>
        <dbReference type="EMBL" id="PWA63876.1"/>
    </source>
</evidence>
<organism evidence="3 4">
    <name type="scientific">Artemisia annua</name>
    <name type="common">Sweet wormwood</name>
    <dbReference type="NCBI Taxonomy" id="35608"/>
    <lineage>
        <taxon>Eukaryota</taxon>
        <taxon>Viridiplantae</taxon>
        <taxon>Streptophyta</taxon>
        <taxon>Embryophyta</taxon>
        <taxon>Tracheophyta</taxon>
        <taxon>Spermatophyta</taxon>
        <taxon>Magnoliopsida</taxon>
        <taxon>eudicotyledons</taxon>
        <taxon>Gunneridae</taxon>
        <taxon>Pentapetalae</taxon>
        <taxon>asterids</taxon>
        <taxon>campanulids</taxon>
        <taxon>Asterales</taxon>
        <taxon>Asteraceae</taxon>
        <taxon>Asteroideae</taxon>
        <taxon>Anthemideae</taxon>
        <taxon>Artemisiinae</taxon>
        <taxon>Artemisia</taxon>
    </lineage>
</organism>
<dbReference type="GO" id="GO:0003964">
    <property type="term" value="F:RNA-directed DNA polymerase activity"/>
    <property type="evidence" value="ECO:0007669"/>
    <property type="project" value="UniProtKB-KW"/>
</dbReference>
<keyword evidence="1" id="KW-0472">Membrane</keyword>
<dbReference type="InterPro" id="IPR000883">
    <property type="entry name" value="Cyt_C_Oxase_1"/>
</dbReference>
<dbReference type="InterPro" id="IPR036927">
    <property type="entry name" value="Cyt_c_oxase-like_su1_sf"/>
</dbReference>
<reference evidence="3 4" key="1">
    <citation type="journal article" date="2018" name="Mol. Plant">
        <title>The genome of Artemisia annua provides insight into the evolution of Asteraceae family and artemisinin biosynthesis.</title>
        <authorList>
            <person name="Shen Q."/>
            <person name="Zhang L."/>
            <person name="Liao Z."/>
            <person name="Wang S."/>
            <person name="Yan T."/>
            <person name="Shi P."/>
            <person name="Liu M."/>
            <person name="Fu X."/>
            <person name="Pan Q."/>
            <person name="Wang Y."/>
            <person name="Lv Z."/>
            <person name="Lu X."/>
            <person name="Zhang F."/>
            <person name="Jiang W."/>
            <person name="Ma Y."/>
            <person name="Chen M."/>
            <person name="Hao X."/>
            <person name="Li L."/>
            <person name="Tang Y."/>
            <person name="Lv G."/>
            <person name="Zhou Y."/>
            <person name="Sun X."/>
            <person name="Brodelius P.E."/>
            <person name="Rose J.K.C."/>
            <person name="Tang K."/>
        </authorList>
    </citation>
    <scope>NUCLEOTIDE SEQUENCE [LARGE SCALE GENOMIC DNA]</scope>
    <source>
        <strain evidence="4">cv. Huhao1</strain>
        <tissue evidence="3">Leaf</tissue>
    </source>
</reference>
<keyword evidence="3" id="KW-0548">Nucleotidyltransferase</keyword>
<dbReference type="EMBL" id="PKPP01004540">
    <property type="protein sequence ID" value="PWA63876.1"/>
    <property type="molecule type" value="Genomic_DNA"/>
</dbReference>
<evidence type="ECO:0000259" key="2">
    <source>
        <dbReference type="PROSITE" id="PS50855"/>
    </source>
</evidence>
<dbReference type="PROSITE" id="PS50855">
    <property type="entry name" value="COX1"/>
    <property type="match status" value="1"/>
</dbReference>
<dbReference type="InterPro" id="IPR026960">
    <property type="entry name" value="RVT-Znf"/>
</dbReference>
<comment type="function">
    <text evidence="1">Component of the cytochrome c oxidase, the last enzyme in the mitochondrial electron transport chain which drives oxidative phosphorylation. The respiratory chain contains 3 multisubunit complexes succinate dehydrogenase (complex II, CII), ubiquinol-cytochrome c oxidoreductase (cytochrome b-c1 complex, complex III, CIII) and cytochrome c oxidase (complex IV, CIV), that cooperate to transfer electrons derived from NADH and succinate to molecular oxygen, creating an electrochemical gradient over the inner membrane that drives transmembrane transport and the ATP synthase. Cytochrome c oxidase is the component of the respiratory chain that catalyzes the reduction of oxygen to water. Electrons originating from reduced cytochrome c in the intermembrane space (IMS) are transferred via the dinuclear copper A center (CU(A)) of subunit 2 and heme A of subunit 1 to the active site in subunit 1, a binuclear center (BNC) formed by heme A3 and copper B (CU(B)). The BNC reduces molecular oxygen to 2 water molecules using 4 electrons from cytochrome c in the IMS and 4 protons from the mitochondrial matrix.</text>
</comment>
<keyword evidence="1" id="KW-0249">Electron transport</keyword>
<dbReference type="PRINTS" id="PR01165">
    <property type="entry name" value="CYCOXIDASEI"/>
</dbReference>
<dbReference type="STRING" id="35608.A0A2U1MRM1"/>
<dbReference type="AlphaFoldDB" id="A0A2U1MRM1"/>